<feature type="transmembrane region" description="Helical" evidence="1">
    <location>
        <begin position="20"/>
        <end position="45"/>
    </location>
</feature>
<keyword evidence="1" id="KW-1133">Transmembrane helix</keyword>
<keyword evidence="1" id="KW-0812">Transmembrane</keyword>
<keyword evidence="3" id="KW-1185">Reference proteome</keyword>
<dbReference type="EMBL" id="CP002772">
    <property type="protein sequence ID" value="AEG17298.1"/>
    <property type="molecule type" value="Genomic_DNA"/>
</dbReference>
<keyword evidence="1" id="KW-0472">Membrane</keyword>
<name>F6D209_METPW</name>
<evidence type="ECO:0000313" key="2">
    <source>
        <dbReference type="EMBL" id="AEG17298.1"/>
    </source>
</evidence>
<dbReference type="KEGG" id="mew:MSWAN_0252"/>
<reference evidence="2 3" key="1">
    <citation type="journal article" date="2014" name="Int. J. Syst. Evol. Microbiol.">
        <title>Methanobacterium paludis sp. nov. and a novel strain of Methanobacterium lacus isolated from northern peatlands.</title>
        <authorList>
            <person name="Cadillo-Quiroz H."/>
            <person name="Brauer S.L."/>
            <person name="Goodson N."/>
            <person name="Yavitt J.B."/>
            <person name="Zinder S.H."/>
        </authorList>
    </citation>
    <scope>NUCLEOTIDE SEQUENCE [LARGE SCALE GENOMIC DNA]</scope>
    <source>
        <strain evidence="3">DSM 25820 / JCM 18151 / SWAN1</strain>
    </source>
</reference>
<sequence length="108" mass="11036">MSSVLNNILQYMVEYDASAILLGTIGGMVFSVAAAFLGFSGPGILTSNVISGFTASCTTKGKGKYIINGGVSGITSSLAMLVAGFLLQGTPAGFSNWNTWGLFSLGLL</sequence>
<evidence type="ECO:0000256" key="1">
    <source>
        <dbReference type="SAM" id="Phobius"/>
    </source>
</evidence>
<organism evidence="2 3">
    <name type="scientific">Methanobacterium paludis (strain DSM 25820 / JCM 18151 / SWAN1)</name>
    <dbReference type="NCBI Taxonomy" id="868131"/>
    <lineage>
        <taxon>Archaea</taxon>
        <taxon>Methanobacteriati</taxon>
        <taxon>Methanobacteriota</taxon>
        <taxon>Methanomada group</taxon>
        <taxon>Methanobacteria</taxon>
        <taxon>Methanobacteriales</taxon>
        <taxon>Methanobacteriaceae</taxon>
        <taxon>Methanobacterium</taxon>
    </lineage>
</organism>
<gene>
    <name evidence="2" type="ordered locus">MSWAN_0252</name>
</gene>
<dbReference type="Proteomes" id="UP000009231">
    <property type="component" value="Chromosome"/>
</dbReference>
<accession>F6D209</accession>
<evidence type="ECO:0000313" key="3">
    <source>
        <dbReference type="Proteomes" id="UP000009231"/>
    </source>
</evidence>
<protein>
    <submittedName>
        <fullName evidence="2">Uncharacterized protein</fullName>
    </submittedName>
</protein>
<feature type="transmembrane region" description="Helical" evidence="1">
    <location>
        <begin position="65"/>
        <end position="87"/>
    </location>
</feature>
<dbReference type="HOGENOM" id="CLU_2191060_0_0_2"/>
<dbReference type="AlphaFoldDB" id="F6D209"/>
<proteinExistence type="predicted"/>